<accession>A0A0E9TMW5</accession>
<name>A0A0E9TMW5_ANGAN</name>
<reference evidence="1" key="2">
    <citation type="journal article" date="2015" name="Fish Shellfish Immunol.">
        <title>Early steps in the European eel (Anguilla anguilla)-Vibrio vulnificus interaction in the gills: Role of the RtxA13 toxin.</title>
        <authorList>
            <person name="Callol A."/>
            <person name="Pajuelo D."/>
            <person name="Ebbesson L."/>
            <person name="Teles M."/>
            <person name="MacKenzie S."/>
            <person name="Amaro C."/>
        </authorList>
    </citation>
    <scope>NUCLEOTIDE SEQUENCE</scope>
</reference>
<protein>
    <submittedName>
        <fullName evidence="1">Uncharacterized protein</fullName>
    </submittedName>
</protein>
<organism evidence="1">
    <name type="scientific">Anguilla anguilla</name>
    <name type="common">European freshwater eel</name>
    <name type="synonym">Muraena anguilla</name>
    <dbReference type="NCBI Taxonomy" id="7936"/>
    <lineage>
        <taxon>Eukaryota</taxon>
        <taxon>Metazoa</taxon>
        <taxon>Chordata</taxon>
        <taxon>Craniata</taxon>
        <taxon>Vertebrata</taxon>
        <taxon>Euteleostomi</taxon>
        <taxon>Actinopterygii</taxon>
        <taxon>Neopterygii</taxon>
        <taxon>Teleostei</taxon>
        <taxon>Anguilliformes</taxon>
        <taxon>Anguillidae</taxon>
        <taxon>Anguilla</taxon>
    </lineage>
</organism>
<reference evidence="1" key="1">
    <citation type="submission" date="2014-11" db="EMBL/GenBank/DDBJ databases">
        <authorList>
            <person name="Amaro Gonzalez C."/>
        </authorList>
    </citation>
    <scope>NUCLEOTIDE SEQUENCE</scope>
</reference>
<evidence type="ECO:0000313" key="1">
    <source>
        <dbReference type="EMBL" id="JAH54936.1"/>
    </source>
</evidence>
<sequence>MASTGQASWQKPQ</sequence>
<proteinExistence type="predicted"/>
<dbReference type="EMBL" id="GBXM01053641">
    <property type="protein sequence ID" value="JAH54936.1"/>
    <property type="molecule type" value="Transcribed_RNA"/>
</dbReference>